<dbReference type="Pfam" id="PF05697">
    <property type="entry name" value="Trigger_N"/>
    <property type="match status" value="1"/>
</dbReference>
<dbReference type="GO" id="GO:0043022">
    <property type="term" value="F:ribosome binding"/>
    <property type="evidence" value="ECO:0007669"/>
    <property type="project" value="TreeGrafter"/>
</dbReference>
<proteinExistence type="inferred from homology"/>
<accession>A0A0G1PMS4</accession>
<dbReference type="Pfam" id="PF00254">
    <property type="entry name" value="FKBP_C"/>
    <property type="match status" value="1"/>
</dbReference>
<evidence type="ECO:0000256" key="5">
    <source>
        <dbReference type="ARBA" id="ARBA00023110"/>
    </source>
</evidence>
<dbReference type="InterPro" id="IPR001179">
    <property type="entry name" value="PPIase_FKBP_dom"/>
</dbReference>
<evidence type="ECO:0000256" key="1">
    <source>
        <dbReference type="ARBA" id="ARBA00000971"/>
    </source>
</evidence>
<dbReference type="InterPro" id="IPR046357">
    <property type="entry name" value="PPIase_dom_sf"/>
</dbReference>
<keyword evidence="7 9" id="KW-0413">Isomerase</keyword>
<feature type="domain" description="Trigger factor C-terminal" evidence="12">
    <location>
        <begin position="268"/>
        <end position="424"/>
    </location>
</feature>
<dbReference type="GO" id="GO:0043335">
    <property type="term" value="P:protein unfolding"/>
    <property type="evidence" value="ECO:0007669"/>
    <property type="project" value="TreeGrafter"/>
</dbReference>
<dbReference type="PANTHER" id="PTHR30560:SF3">
    <property type="entry name" value="TRIGGER FACTOR-LIKE PROTEIN TIG, CHLOROPLASTIC"/>
    <property type="match status" value="1"/>
</dbReference>
<dbReference type="NCBIfam" id="TIGR00115">
    <property type="entry name" value="tig"/>
    <property type="match status" value="1"/>
</dbReference>
<dbReference type="GO" id="GO:0051083">
    <property type="term" value="P:'de novo' cotranslational protein folding"/>
    <property type="evidence" value="ECO:0007669"/>
    <property type="project" value="TreeGrafter"/>
</dbReference>
<feature type="domain" description="Trigger factor ribosome-binding bacterial" evidence="11">
    <location>
        <begin position="3"/>
        <end position="147"/>
    </location>
</feature>
<protein>
    <recommendedName>
        <fullName evidence="4 9">Trigger factor</fullName>
        <shortName evidence="9">TF</shortName>
        <ecNumber evidence="3 9">5.2.1.8</ecNumber>
    </recommendedName>
    <alternativeName>
        <fullName evidence="8 9">PPIase</fullName>
    </alternativeName>
</protein>
<dbReference type="InterPro" id="IPR037041">
    <property type="entry name" value="Trigger_fac_C_sf"/>
</dbReference>
<dbReference type="InterPro" id="IPR008880">
    <property type="entry name" value="Trigger_fac_C"/>
</dbReference>
<dbReference type="InterPro" id="IPR005215">
    <property type="entry name" value="Trig_fac"/>
</dbReference>
<dbReference type="AlphaFoldDB" id="A0A0G1PMS4"/>
<evidence type="ECO:0000256" key="7">
    <source>
        <dbReference type="ARBA" id="ARBA00023235"/>
    </source>
</evidence>
<evidence type="ECO:0000259" key="12">
    <source>
        <dbReference type="Pfam" id="PF05698"/>
    </source>
</evidence>
<dbReference type="Pfam" id="PF05698">
    <property type="entry name" value="Trigger_C"/>
    <property type="match status" value="1"/>
</dbReference>
<evidence type="ECO:0000256" key="4">
    <source>
        <dbReference type="ARBA" id="ARBA00016902"/>
    </source>
</evidence>
<keyword evidence="9" id="KW-0963">Cytoplasm</keyword>
<dbReference type="EMBL" id="LCMG01000005">
    <property type="protein sequence ID" value="KKU34007.1"/>
    <property type="molecule type" value="Genomic_DNA"/>
</dbReference>
<comment type="caution">
    <text evidence="13">The sequence shown here is derived from an EMBL/GenBank/DDBJ whole genome shotgun (WGS) entry which is preliminary data.</text>
</comment>
<evidence type="ECO:0000256" key="8">
    <source>
        <dbReference type="ARBA" id="ARBA00029986"/>
    </source>
</evidence>
<feature type="domain" description="PPIase FKBP-type" evidence="10">
    <location>
        <begin position="163"/>
        <end position="242"/>
    </location>
</feature>
<evidence type="ECO:0000313" key="14">
    <source>
        <dbReference type="Proteomes" id="UP000034705"/>
    </source>
</evidence>
<evidence type="ECO:0000256" key="3">
    <source>
        <dbReference type="ARBA" id="ARBA00013194"/>
    </source>
</evidence>
<evidence type="ECO:0000259" key="10">
    <source>
        <dbReference type="Pfam" id="PF00254"/>
    </source>
</evidence>
<dbReference type="Gene3D" id="3.10.50.40">
    <property type="match status" value="1"/>
</dbReference>
<dbReference type="GO" id="GO:0005737">
    <property type="term" value="C:cytoplasm"/>
    <property type="evidence" value="ECO:0007669"/>
    <property type="project" value="UniProtKB-SubCell"/>
</dbReference>
<keyword evidence="6 9" id="KW-0143">Chaperone</keyword>
<reference evidence="13 14" key="1">
    <citation type="journal article" date="2015" name="Nature">
        <title>rRNA introns, odd ribosomes, and small enigmatic genomes across a large radiation of phyla.</title>
        <authorList>
            <person name="Brown C.T."/>
            <person name="Hug L.A."/>
            <person name="Thomas B.C."/>
            <person name="Sharon I."/>
            <person name="Castelle C.J."/>
            <person name="Singh A."/>
            <person name="Wilkins M.J."/>
            <person name="Williams K.H."/>
            <person name="Banfield J.F."/>
        </authorList>
    </citation>
    <scope>NUCLEOTIDE SEQUENCE [LARGE SCALE GENOMIC DNA]</scope>
</reference>
<comment type="function">
    <text evidence="9">Involved in protein export. Acts as a chaperone by maintaining the newly synthesized protein in an open conformation. Functions as a peptidyl-prolyl cis-trans isomerase.</text>
</comment>
<dbReference type="EC" id="5.2.1.8" evidence="3 9"/>
<dbReference type="SUPFAM" id="SSF54534">
    <property type="entry name" value="FKBP-like"/>
    <property type="match status" value="1"/>
</dbReference>
<dbReference type="PIRSF" id="PIRSF003095">
    <property type="entry name" value="Trigger_factor"/>
    <property type="match status" value="1"/>
</dbReference>
<comment type="domain">
    <text evidence="9">Consists of 3 domains; the N-terminus binds the ribosome, the middle domain has PPIase activity, while the C-terminus has intrinsic chaperone activity on its own.</text>
</comment>
<evidence type="ECO:0000256" key="9">
    <source>
        <dbReference type="HAMAP-Rule" id="MF_00303"/>
    </source>
</evidence>
<keyword evidence="5 9" id="KW-0697">Rotamase</keyword>
<evidence type="ECO:0000313" key="13">
    <source>
        <dbReference type="EMBL" id="KKU34007.1"/>
    </source>
</evidence>
<dbReference type="Proteomes" id="UP000034705">
    <property type="component" value="Unassembled WGS sequence"/>
</dbReference>
<comment type="similarity">
    <text evidence="2 9">Belongs to the FKBP-type PPIase family. Tig subfamily.</text>
</comment>
<dbReference type="Gene3D" id="3.30.70.1050">
    <property type="entry name" value="Trigger factor ribosome-binding domain"/>
    <property type="match status" value="1"/>
</dbReference>
<dbReference type="HAMAP" id="MF_00303">
    <property type="entry name" value="Trigger_factor_Tig"/>
    <property type="match status" value="1"/>
</dbReference>
<dbReference type="InterPro" id="IPR008881">
    <property type="entry name" value="Trigger_fac_ribosome-bd_bac"/>
</dbReference>
<dbReference type="SUPFAM" id="SSF102735">
    <property type="entry name" value="Trigger factor ribosome-binding domain"/>
    <property type="match status" value="1"/>
</dbReference>
<comment type="catalytic activity">
    <reaction evidence="1 9">
        <text>[protein]-peptidylproline (omega=180) = [protein]-peptidylproline (omega=0)</text>
        <dbReference type="Rhea" id="RHEA:16237"/>
        <dbReference type="Rhea" id="RHEA-COMP:10747"/>
        <dbReference type="Rhea" id="RHEA-COMP:10748"/>
        <dbReference type="ChEBI" id="CHEBI:83833"/>
        <dbReference type="ChEBI" id="CHEBI:83834"/>
        <dbReference type="EC" id="5.2.1.8"/>
    </reaction>
</comment>
<dbReference type="GO" id="GO:0044183">
    <property type="term" value="F:protein folding chaperone"/>
    <property type="evidence" value="ECO:0007669"/>
    <property type="project" value="TreeGrafter"/>
</dbReference>
<dbReference type="Gene3D" id="1.10.3120.10">
    <property type="entry name" value="Trigger factor, C-terminal domain"/>
    <property type="match status" value="1"/>
</dbReference>
<name>A0A0G1PMS4_9BACT</name>
<evidence type="ECO:0000256" key="2">
    <source>
        <dbReference type="ARBA" id="ARBA00005464"/>
    </source>
</evidence>
<gene>
    <name evidence="9" type="primary">tig</name>
    <name evidence="13" type="ORF">UX45_C0005G0017</name>
</gene>
<dbReference type="GO" id="GO:0003755">
    <property type="term" value="F:peptidyl-prolyl cis-trans isomerase activity"/>
    <property type="evidence" value="ECO:0007669"/>
    <property type="project" value="UniProtKB-UniRule"/>
</dbReference>
<dbReference type="InterPro" id="IPR027304">
    <property type="entry name" value="Trigger_fact/SurA_dom_sf"/>
</dbReference>
<organism evidence="13 14">
    <name type="scientific">Candidatus Uhrbacteria bacterium GW2011_GWF2_46_218</name>
    <dbReference type="NCBI Taxonomy" id="1619001"/>
    <lineage>
        <taxon>Bacteria</taxon>
        <taxon>Candidatus Uhriibacteriota</taxon>
    </lineage>
</organism>
<dbReference type="InterPro" id="IPR036611">
    <property type="entry name" value="Trigger_fac_ribosome-bd_sf"/>
</dbReference>
<dbReference type="GO" id="GO:0051301">
    <property type="term" value="P:cell division"/>
    <property type="evidence" value="ECO:0007669"/>
    <property type="project" value="UniProtKB-KW"/>
</dbReference>
<dbReference type="SUPFAM" id="SSF109998">
    <property type="entry name" value="Triger factor/SurA peptide-binding domain-like"/>
    <property type="match status" value="1"/>
</dbReference>
<keyword evidence="9" id="KW-0131">Cell cycle</keyword>
<comment type="subcellular location">
    <subcellularLocation>
        <location evidence="9">Cytoplasm</location>
    </subcellularLocation>
    <text evidence="9">About half TF is bound to the ribosome near the polypeptide exit tunnel while the other half is free in the cytoplasm.</text>
</comment>
<dbReference type="PATRIC" id="fig|1619001.3.peg.328"/>
<keyword evidence="9" id="KW-0132">Cell division</keyword>
<dbReference type="PANTHER" id="PTHR30560">
    <property type="entry name" value="TRIGGER FACTOR CHAPERONE AND PEPTIDYL-PROLYL CIS/TRANS ISOMERASE"/>
    <property type="match status" value="1"/>
</dbReference>
<evidence type="ECO:0000256" key="6">
    <source>
        <dbReference type="ARBA" id="ARBA00023186"/>
    </source>
</evidence>
<dbReference type="GO" id="GO:0015031">
    <property type="term" value="P:protein transport"/>
    <property type="evidence" value="ECO:0007669"/>
    <property type="project" value="UniProtKB-UniRule"/>
</dbReference>
<evidence type="ECO:0000259" key="11">
    <source>
        <dbReference type="Pfam" id="PF05697"/>
    </source>
</evidence>
<sequence>MPQIAVEHLPKNIVKFTITIPLTELAPFLEDAAMHISQETSIPGFRPGKANYEIVKQRVGEMKIYEEALEPLVRKTYIEALMGEKIEAVGSPKIDVVKLAPGNDLIYTAEVTRMPSVTQMADYKTFTIAPKDIQVVDKEIDLTLKDLSRMQTKEVRAQKDVKTTVKDKVVVSMNMKKDGVAIEGGQSPNHAIYLPEDYYIPGLKDQLIGMTEGEQKTFTLKFPEDHIQKILAGSEIEFEVTINELYHLDSPEIDDAFAQSIGQKDLIGLREVLKHNIAHEKEHEEERRQEKEMLEMIAKKSDFEEIPDLLVNEEINKMLYELQKSVERQGVNFEDYLKNIKRTIADLKLDFTPQALMRIKVAILLRKIAKDLEITVKPEELDQEIDGSAQMYEDNPEIKKHLYSPEYRDYTEYMIRNRKTIQKLREVMVKA</sequence>